<dbReference type="PANTHER" id="PTHR34400:SF4">
    <property type="entry name" value="MEMBRANE PROTEIN"/>
    <property type="match status" value="1"/>
</dbReference>
<dbReference type="PANTHER" id="PTHR34400">
    <property type="match status" value="1"/>
</dbReference>
<dbReference type="InterPro" id="IPR009078">
    <property type="entry name" value="Ferritin-like_SF"/>
</dbReference>
<evidence type="ECO:0000313" key="2">
    <source>
        <dbReference type="EMBL" id="TJZ54200.1"/>
    </source>
</evidence>
<organism evidence="2 3">
    <name type="scientific">Streptomyces piniterrae</name>
    <dbReference type="NCBI Taxonomy" id="2571125"/>
    <lineage>
        <taxon>Bacteria</taxon>
        <taxon>Bacillati</taxon>
        <taxon>Actinomycetota</taxon>
        <taxon>Actinomycetes</taxon>
        <taxon>Kitasatosporales</taxon>
        <taxon>Streptomycetaceae</taxon>
        <taxon>Streptomyces</taxon>
    </lineage>
</organism>
<gene>
    <name evidence="2" type="ORF">FCH28_13530</name>
</gene>
<dbReference type="InterPro" id="IPR012347">
    <property type="entry name" value="Ferritin-like"/>
</dbReference>
<dbReference type="AlphaFoldDB" id="A0A4U0NJ41"/>
<dbReference type="Proteomes" id="UP000308697">
    <property type="component" value="Unassembled WGS sequence"/>
</dbReference>
<dbReference type="InterPro" id="IPR026820">
    <property type="entry name" value="VioB/RebD_dom"/>
</dbReference>
<comment type="caution">
    <text evidence="2">The sequence shown here is derived from an EMBL/GenBank/DDBJ whole genome shotgun (WGS) entry which is preliminary data.</text>
</comment>
<keyword evidence="3" id="KW-1185">Reference proteome</keyword>
<dbReference type="Pfam" id="PF12902">
    <property type="entry name" value="Ferritin-like"/>
    <property type="match status" value="1"/>
</dbReference>
<dbReference type="SUPFAM" id="SSF47240">
    <property type="entry name" value="Ferritin-like"/>
    <property type="match status" value="1"/>
</dbReference>
<evidence type="ECO:0000259" key="1">
    <source>
        <dbReference type="Pfam" id="PF12902"/>
    </source>
</evidence>
<name>A0A4U0NJ41_9ACTN</name>
<protein>
    <submittedName>
        <fullName evidence="2">Ferritin</fullName>
    </submittedName>
</protein>
<dbReference type="OrthoDB" id="9800162at2"/>
<dbReference type="EMBL" id="SUMB01000004">
    <property type="protein sequence ID" value="TJZ54200.1"/>
    <property type="molecule type" value="Genomic_DNA"/>
</dbReference>
<accession>A0A4U0NJ41</accession>
<dbReference type="RefSeq" id="WP_136740127.1">
    <property type="nucleotide sequence ID" value="NZ_SUMB01000004.1"/>
</dbReference>
<dbReference type="Gene3D" id="1.20.1260.10">
    <property type="match status" value="1"/>
</dbReference>
<feature type="domain" description="Iminophenyl-pyruvate dimer synthase" evidence="1">
    <location>
        <begin position="26"/>
        <end position="243"/>
    </location>
</feature>
<reference evidence="2 3" key="1">
    <citation type="submission" date="2019-04" db="EMBL/GenBank/DDBJ databases">
        <title>Streptomyces piniterrae sp. nov., a heliquinomycin-producing actinomycete isolated from rhizosphere soil of Pinus yunnanensis.</title>
        <authorList>
            <person name="Zhuang X."/>
            <person name="Zhao J."/>
        </authorList>
    </citation>
    <scope>NUCLEOTIDE SEQUENCE [LARGE SCALE GENOMIC DNA]</scope>
    <source>
        <strain evidence="3">jys28</strain>
    </source>
</reference>
<sequence>MTDDWNYDRAELMQKKADKGQLLKFLQAALKLELTTVPLYLTGMYTIKPGTNREAFLTMRSVVVEEMLHMTLVANLINALGGKPILDDARYLPSYPGLMPYGYFDEKAKNSGQTGLLGYSKDALQLFVNIESPPWDKPAVSKAGWRTIGQFYGIISTWLEELHDADTTGELFNGKREHQVGTEHFYNSGGEVVEVHDYRSACTAIEVVVEEGEGLDGSFFTSDDKFFNEERQEAHYFRFMEILHEHRYGPYDKVRDIPSGAVVDVDWKSAYPIDGFKPVDRSKVSPEAASRLLTFDRTYTKLLLQIHKAVNGAPDSMKDAIPTMLDLHYQAEEIFRIPRADAEGLHLHPSFNVTPELIAWVRKSCPELDPSHHT</sequence>
<evidence type="ECO:0000313" key="3">
    <source>
        <dbReference type="Proteomes" id="UP000308697"/>
    </source>
</evidence>
<proteinExistence type="predicted"/>